<dbReference type="EMBL" id="CP104216">
    <property type="protein sequence ID" value="UWX75363.1"/>
    <property type="molecule type" value="Genomic_DNA"/>
</dbReference>
<keyword evidence="1" id="KW-0614">Plasmid</keyword>
<evidence type="ECO:0000313" key="2">
    <source>
        <dbReference type="Proteomes" id="UP001059745"/>
    </source>
</evidence>
<name>A0AB38U5V4_BURGA</name>
<reference evidence="1" key="1">
    <citation type="submission" date="2022-09" db="EMBL/GenBank/DDBJ databases">
        <title>Genomic of Burkholderia gladioli.</title>
        <authorList>
            <person name="Wu H."/>
        </authorList>
    </citation>
    <scope>NUCLEOTIDE SEQUENCE</scope>
    <source>
        <strain evidence="1">ZN-S4</strain>
        <plasmid evidence="1">unnamed1</plasmid>
    </source>
</reference>
<dbReference type="RefSeq" id="WP_260531927.1">
    <property type="nucleotide sequence ID" value="NZ_CP104216.1"/>
</dbReference>
<geneLocation type="plasmid" evidence="1 2">
    <name>unnamed1</name>
</geneLocation>
<dbReference type="AlphaFoldDB" id="A0AB38U5V4"/>
<proteinExistence type="predicted"/>
<gene>
    <name evidence="1" type="ORF">NYZ96_35050</name>
</gene>
<sequence>MNIIDFPKDTSPEDLADGLFEYSKQGNVKWVVMVICEKDETLRFEWSRLPSNLAAIGAVEFLKTKLMNS</sequence>
<evidence type="ECO:0000313" key="1">
    <source>
        <dbReference type="EMBL" id="UWX75363.1"/>
    </source>
</evidence>
<accession>A0AB38U5V4</accession>
<dbReference type="Proteomes" id="UP001059745">
    <property type="component" value="Plasmid unnamed1"/>
</dbReference>
<protein>
    <submittedName>
        <fullName evidence="1">Uncharacterized protein</fullName>
    </submittedName>
</protein>
<organism evidence="1 2">
    <name type="scientific">Burkholderia gladioli</name>
    <name type="common">Pseudomonas marginata</name>
    <name type="synonym">Phytomonas marginata</name>
    <dbReference type="NCBI Taxonomy" id="28095"/>
    <lineage>
        <taxon>Bacteria</taxon>
        <taxon>Pseudomonadati</taxon>
        <taxon>Pseudomonadota</taxon>
        <taxon>Betaproteobacteria</taxon>
        <taxon>Burkholderiales</taxon>
        <taxon>Burkholderiaceae</taxon>
        <taxon>Burkholderia</taxon>
    </lineage>
</organism>